<feature type="transmembrane region" description="Helical" evidence="1">
    <location>
        <begin position="138"/>
        <end position="157"/>
    </location>
</feature>
<keyword evidence="1" id="KW-0472">Membrane</keyword>
<feature type="transmembrane region" description="Helical" evidence="1">
    <location>
        <begin position="97"/>
        <end position="117"/>
    </location>
</feature>
<dbReference type="EMBL" id="AMFJ01021595">
    <property type="protein sequence ID" value="EKD66825.1"/>
    <property type="molecule type" value="Genomic_DNA"/>
</dbReference>
<organism evidence="2">
    <name type="scientific">uncultured bacterium</name>
    <name type="common">gcode 4</name>
    <dbReference type="NCBI Taxonomy" id="1234023"/>
    <lineage>
        <taxon>Bacteria</taxon>
        <taxon>environmental samples</taxon>
    </lineage>
</organism>
<keyword evidence="1" id="KW-0812">Transmembrane</keyword>
<sequence>MRSETSALGVKKLKLFILASSLFLNLFIFNYASADFLGDFKDNVKGQFNWEWLKNEMIVRPRQTSIATPSTKVDLSLWVDENSVNFDDNFIKVVERYIFWLLWMASVAVFMYIWFLLFSAEWKEENLKKWMKSLVYTWIWLAVIPLSWILIKIVTWFNF</sequence>
<protein>
    <recommendedName>
        <fullName evidence="3">Transmembrane protein</fullName>
    </recommendedName>
</protein>
<dbReference type="AlphaFoldDB" id="K2AFN2"/>
<accession>K2AFN2</accession>
<keyword evidence="1" id="KW-1133">Transmembrane helix</keyword>
<name>K2AFN2_9BACT</name>
<gene>
    <name evidence="2" type="ORF">ACD_49C00009G0050</name>
</gene>
<evidence type="ECO:0000313" key="2">
    <source>
        <dbReference type="EMBL" id="EKD66825.1"/>
    </source>
</evidence>
<comment type="caution">
    <text evidence="2">The sequence shown here is derived from an EMBL/GenBank/DDBJ whole genome shotgun (WGS) entry which is preliminary data.</text>
</comment>
<reference evidence="2" key="1">
    <citation type="journal article" date="2012" name="Science">
        <title>Fermentation, hydrogen, and sulfur metabolism in multiple uncultivated bacterial phyla.</title>
        <authorList>
            <person name="Wrighton K.C."/>
            <person name="Thomas B.C."/>
            <person name="Sharon I."/>
            <person name="Miller C.S."/>
            <person name="Castelle C.J."/>
            <person name="VerBerkmoes N.C."/>
            <person name="Wilkins M.J."/>
            <person name="Hettich R.L."/>
            <person name="Lipton M.S."/>
            <person name="Williams K.H."/>
            <person name="Long P.E."/>
            <person name="Banfield J.F."/>
        </authorList>
    </citation>
    <scope>NUCLEOTIDE SEQUENCE [LARGE SCALE GENOMIC DNA]</scope>
</reference>
<evidence type="ECO:0000256" key="1">
    <source>
        <dbReference type="SAM" id="Phobius"/>
    </source>
</evidence>
<feature type="transmembrane region" description="Helical" evidence="1">
    <location>
        <begin position="12"/>
        <end position="32"/>
    </location>
</feature>
<evidence type="ECO:0008006" key="3">
    <source>
        <dbReference type="Google" id="ProtNLM"/>
    </source>
</evidence>
<proteinExistence type="predicted"/>